<keyword evidence="3" id="KW-0597">Phosphoprotein</keyword>
<evidence type="ECO:0000256" key="1">
    <source>
        <dbReference type="ARBA" id="ARBA00000085"/>
    </source>
</evidence>
<dbReference type="EMBL" id="CALYLO010000005">
    <property type="protein sequence ID" value="CAH8246363.1"/>
    <property type="molecule type" value="Genomic_DNA"/>
</dbReference>
<dbReference type="Proteomes" id="UP001154322">
    <property type="component" value="Unassembled WGS sequence"/>
</dbReference>
<evidence type="ECO:0000256" key="3">
    <source>
        <dbReference type="ARBA" id="ARBA00022553"/>
    </source>
</evidence>
<dbReference type="PRINTS" id="PR00344">
    <property type="entry name" value="BCTRLSENSOR"/>
</dbReference>
<sequence length="82" mass="9144">MTVSDNGCGIPESEQNLIFERFFRGERKKQEIRGLGLGLPFSKLMAQAQKGDLVFHQSSEYGTSFALMLPLAASPMQEEFTT</sequence>
<reference evidence="10" key="1">
    <citation type="submission" date="2022-06" db="EMBL/GenBank/DDBJ databases">
        <authorList>
            <person name="Dietemann V."/>
            <person name="Ory F."/>
            <person name="Dainat B."/>
            <person name="Oberhansli S."/>
        </authorList>
    </citation>
    <scope>NUCLEOTIDE SEQUENCE</scope>
    <source>
        <strain evidence="10">Ena-SAMPLE-TAB-26-04-2022-14:26:32:270-5432</strain>
    </source>
</reference>
<keyword evidence="7 10" id="KW-0067">ATP-binding</keyword>
<dbReference type="InterPro" id="IPR004358">
    <property type="entry name" value="Sig_transdc_His_kin-like_C"/>
</dbReference>
<dbReference type="InterPro" id="IPR003594">
    <property type="entry name" value="HATPase_dom"/>
</dbReference>
<keyword evidence="8" id="KW-0902">Two-component regulatory system</keyword>
<dbReference type="InterPro" id="IPR036890">
    <property type="entry name" value="HATPase_C_sf"/>
</dbReference>
<dbReference type="EC" id="2.7.13.3" evidence="2"/>
<evidence type="ECO:0000256" key="8">
    <source>
        <dbReference type="ARBA" id="ARBA00023012"/>
    </source>
</evidence>
<comment type="caution">
    <text evidence="10">The sequence shown here is derived from an EMBL/GenBank/DDBJ whole genome shotgun (WGS) entry which is preliminary data.</text>
</comment>
<evidence type="ECO:0000313" key="10">
    <source>
        <dbReference type="EMBL" id="CAH8246363.1"/>
    </source>
</evidence>
<organism evidence="10 11">
    <name type="scientific">Paenibacillus melissococcoides</name>
    <dbReference type="NCBI Taxonomy" id="2912268"/>
    <lineage>
        <taxon>Bacteria</taxon>
        <taxon>Bacillati</taxon>
        <taxon>Bacillota</taxon>
        <taxon>Bacilli</taxon>
        <taxon>Bacillales</taxon>
        <taxon>Paenibacillaceae</taxon>
        <taxon>Paenibacillus</taxon>
    </lineage>
</organism>
<dbReference type="Gene3D" id="3.30.565.10">
    <property type="entry name" value="Histidine kinase-like ATPase, C-terminal domain"/>
    <property type="match status" value="1"/>
</dbReference>
<evidence type="ECO:0000256" key="5">
    <source>
        <dbReference type="ARBA" id="ARBA00022741"/>
    </source>
</evidence>
<evidence type="ECO:0000256" key="2">
    <source>
        <dbReference type="ARBA" id="ARBA00012438"/>
    </source>
</evidence>
<dbReference type="Pfam" id="PF02518">
    <property type="entry name" value="HATPase_c"/>
    <property type="match status" value="1"/>
</dbReference>
<evidence type="ECO:0000259" key="9">
    <source>
        <dbReference type="PROSITE" id="PS50109"/>
    </source>
</evidence>
<protein>
    <recommendedName>
        <fullName evidence="2">histidine kinase</fullName>
        <ecNumber evidence="2">2.7.13.3</ecNumber>
    </recommendedName>
</protein>
<dbReference type="PANTHER" id="PTHR43547:SF2">
    <property type="entry name" value="HYBRID SIGNAL TRANSDUCTION HISTIDINE KINASE C"/>
    <property type="match status" value="1"/>
</dbReference>
<dbReference type="CDD" id="cd00075">
    <property type="entry name" value="HATPase"/>
    <property type="match status" value="1"/>
</dbReference>
<name>A0ABM9G3X3_9BACL</name>
<dbReference type="InterPro" id="IPR005467">
    <property type="entry name" value="His_kinase_dom"/>
</dbReference>
<dbReference type="PANTHER" id="PTHR43547">
    <property type="entry name" value="TWO-COMPONENT HISTIDINE KINASE"/>
    <property type="match status" value="1"/>
</dbReference>
<feature type="domain" description="Histidine kinase" evidence="9">
    <location>
        <begin position="1"/>
        <end position="73"/>
    </location>
</feature>
<dbReference type="GO" id="GO:0005524">
    <property type="term" value="F:ATP binding"/>
    <property type="evidence" value="ECO:0007669"/>
    <property type="project" value="UniProtKB-KW"/>
</dbReference>
<keyword evidence="4" id="KW-0808">Transferase</keyword>
<evidence type="ECO:0000313" key="11">
    <source>
        <dbReference type="Proteomes" id="UP001154322"/>
    </source>
</evidence>
<keyword evidence="11" id="KW-1185">Reference proteome</keyword>
<proteinExistence type="predicted"/>
<keyword evidence="5" id="KW-0547">Nucleotide-binding</keyword>
<accession>A0ABM9G3X3</accession>
<evidence type="ECO:0000256" key="6">
    <source>
        <dbReference type="ARBA" id="ARBA00022777"/>
    </source>
</evidence>
<evidence type="ECO:0000256" key="7">
    <source>
        <dbReference type="ARBA" id="ARBA00022840"/>
    </source>
</evidence>
<evidence type="ECO:0000256" key="4">
    <source>
        <dbReference type="ARBA" id="ARBA00022679"/>
    </source>
</evidence>
<dbReference type="PROSITE" id="PS50109">
    <property type="entry name" value="HIS_KIN"/>
    <property type="match status" value="1"/>
</dbReference>
<gene>
    <name evidence="10" type="ORF">WJ0W_003598</name>
</gene>
<dbReference type="SUPFAM" id="SSF55874">
    <property type="entry name" value="ATPase domain of HSP90 chaperone/DNA topoisomerase II/histidine kinase"/>
    <property type="match status" value="1"/>
</dbReference>
<keyword evidence="6" id="KW-0418">Kinase</keyword>
<comment type="catalytic activity">
    <reaction evidence="1">
        <text>ATP + protein L-histidine = ADP + protein N-phospho-L-histidine.</text>
        <dbReference type="EC" id="2.7.13.3"/>
    </reaction>
</comment>